<dbReference type="RefSeq" id="WP_184047552.1">
    <property type="nucleotide sequence ID" value="NZ_JACIGK010000032.1"/>
</dbReference>
<name>A0A7W6RGP2_9PROT</name>
<gene>
    <name evidence="2" type="ORF">GGD89_003351</name>
</gene>
<feature type="region of interest" description="Disordered" evidence="1">
    <location>
        <begin position="117"/>
        <end position="164"/>
    </location>
</feature>
<organism evidence="2 3">
    <name type="scientific">Roseospira visakhapatnamensis</name>
    <dbReference type="NCBI Taxonomy" id="390880"/>
    <lineage>
        <taxon>Bacteria</taxon>
        <taxon>Pseudomonadati</taxon>
        <taxon>Pseudomonadota</taxon>
        <taxon>Alphaproteobacteria</taxon>
        <taxon>Rhodospirillales</taxon>
        <taxon>Rhodospirillaceae</taxon>
        <taxon>Roseospira</taxon>
    </lineage>
</organism>
<feature type="compositionally biased region" description="Low complexity" evidence="1">
    <location>
        <begin position="153"/>
        <end position="164"/>
    </location>
</feature>
<evidence type="ECO:0000313" key="3">
    <source>
        <dbReference type="Proteomes" id="UP000554286"/>
    </source>
</evidence>
<dbReference type="AlphaFoldDB" id="A0A7W6RGP2"/>
<keyword evidence="3" id="KW-1185">Reference proteome</keyword>
<evidence type="ECO:0000313" key="2">
    <source>
        <dbReference type="EMBL" id="MBB4267704.1"/>
    </source>
</evidence>
<sequence>MANMNLTLRAMTARLADAEATANVVFPRPDPKVQREATVCPITGFAIPVDPLRYRRRATPLLDVLGRWEWCARALIGLAAMRALRRAGLVVVPRALLVACLREMDPETAALMAADDRDTAFSDQPEDQSESESGSCPCQTAESSQGECVVQRDATASAAASGDG</sequence>
<evidence type="ECO:0000256" key="1">
    <source>
        <dbReference type="SAM" id="MobiDB-lite"/>
    </source>
</evidence>
<comment type="caution">
    <text evidence="2">The sequence shown here is derived from an EMBL/GenBank/DDBJ whole genome shotgun (WGS) entry which is preliminary data.</text>
</comment>
<protein>
    <submittedName>
        <fullName evidence="2">Uncharacterized protein</fullName>
    </submittedName>
</protein>
<reference evidence="2 3" key="1">
    <citation type="submission" date="2020-08" db="EMBL/GenBank/DDBJ databases">
        <title>Genome sequencing of Purple Non-Sulfur Bacteria from various extreme environments.</title>
        <authorList>
            <person name="Mayer M."/>
        </authorList>
    </citation>
    <scope>NUCLEOTIDE SEQUENCE [LARGE SCALE GENOMIC DNA]</scope>
    <source>
        <strain evidence="2 3">JA131</strain>
    </source>
</reference>
<dbReference type="Proteomes" id="UP000554286">
    <property type="component" value="Unassembled WGS sequence"/>
</dbReference>
<feature type="compositionally biased region" description="Polar residues" evidence="1">
    <location>
        <begin position="136"/>
        <end position="146"/>
    </location>
</feature>
<accession>A0A7W6RGP2</accession>
<proteinExistence type="predicted"/>
<dbReference type="EMBL" id="JACIGK010000032">
    <property type="protein sequence ID" value="MBB4267704.1"/>
    <property type="molecule type" value="Genomic_DNA"/>
</dbReference>